<name>A0A4P6XSD5_9ASCO</name>
<dbReference type="Pfam" id="PF09262">
    <property type="entry name" value="PEX-1N"/>
    <property type="match status" value="1"/>
</dbReference>
<reference evidence="17" key="1">
    <citation type="submission" date="2019-03" db="EMBL/GenBank/DDBJ databases">
        <title>Snf2 controls pulcherriminic acid biosynthesis and connects pigmentation and antifungal activity of the yeast Metschnikowia pulcherrima.</title>
        <authorList>
            <person name="Gore-Lloyd D."/>
            <person name="Sumann I."/>
            <person name="Brachmann A.O."/>
            <person name="Schneeberger K."/>
            <person name="Ortiz-Merino R.A."/>
            <person name="Moreno-Beltran M."/>
            <person name="Schlaefli M."/>
            <person name="Kirner P."/>
            <person name="Santos Kron A."/>
            <person name="Wolfe K.H."/>
            <person name="Piel J."/>
            <person name="Ahrens C.H."/>
            <person name="Henk D."/>
            <person name="Freimoser F.M."/>
        </authorList>
    </citation>
    <scope>NUCLEOTIDE SEQUENCE [LARGE SCALE GENOMIC DNA]</scope>
    <source>
        <strain evidence="17">APC 1.2</strain>
    </source>
</reference>
<keyword evidence="17" id="KW-1185">Reference proteome</keyword>
<comment type="similarity">
    <text evidence="2">Belongs to the AAA ATPase family.</text>
</comment>
<evidence type="ECO:0000256" key="5">
    <source>
        <dbReference type="ARBA" id="ARBA00022741"/>
    </source>
</evidence>
<dbReference type="SUPFAM" id="SSF50692">
    <property type="entry name" value="ADC-like"/>
    <property type="match status" value="1"/>
</dbReference>
<dbReference type="SUPFAM" id="SSF54585">
    <property type="entry name" value="Cdc48 domain 2-like"/>
    <property type="match status" value="1"/>
</dbReference>
<evidence type="ECO:0000256" key="4">
    <source>
        <dbReference type="ARBA" id="ARBA00022593"/>
    </source>
</evidence>
<dbReference type="Gene3D" id="3.40.50.300">
    <property type="entry name" value="P-loop containing nucleotide triphosphate hydrolases"/>
    <property type="match status" value="2"/>
</dbReference>
<dbReference type="PROSITE" id="PS00674">
    <property type="entry name" value="AAA"/>
    <property type="match status" value="1"/>
</dbReference>
<dbReference type="PANTHER" id="PTHR23077">
    <property type="entry name" value="AAA-FAMILY ATPASE"/>
    <property type="match status" value="1"/>
</dbReference>
<dbReference type="Gene3D" id="1.10.8.60">
    <property type="match status" value="2"/>
</dbReference>
<dbReference type="InterPro" id="IPR003960">
    <property type="entry name" value="ATPase_AAA_CS"/>
</dbReference>
<sequence length="1057" mass="117029">MEDILANILLRQSWNNLVDLPSNTVNLLYNANISPQDVIIELSLSPVNRIYLGWSGMNSSSITSLGVDPVAAQSLKLKQGQVIKFTVIIQKVKSSNIQLEPESFADWELVELHAQYIESKLIQQSRCVALNQTLVVYATKTSAVKLKVKSVGIDSPFALIDPFAEVSIAPKVQKDRATQSRIPVKNTLSVSSPTMSYMKRGVSTPSSLFPHSPTVPIFKGYEIYGDPREFHQYATDCEFVTVSVLACKQEDHSVPQLSDQRETEKDLNRSTSNMKFMESRKIVARFVAYSEAPKDTVGLSEKLAVALRVENCVGYKVVLKSAQDSLCRKPSAFVIHPYIANGKKNEHLSLISSKKIRAEICHEVSKVILPDNSESSPISNFCRIPVIERYLPHGGILVFKKNLNKHAWTKPSSVDLNRAWPRVELGENIPNSHLLENMDLDETAPLPMYGAKCLLDNIIEHFGVFKNTGVMIHGAHGSGKSAVLKTIAKTLQDHLGVFTIHVACETLMTEPADQICLQISEWARQAVWNQPSILILDNLDTILSADVENTDSSKPNQLTEFFVKTISNACFQKGTSISALVSGTSKESFNKLIAQSHVFEKHFNLSAPDKSQRATILNAYLSDYLGQSLTFDVMDVVSETEGYMANDLKMLSDRMCHESLRRSHANTSGLDVYRDRNISQADYKKAISGFKPSNLRGVKLEQASTHWKEIGGMFDAKRVLLETLDWPTKYAPIFANCPLRLRSGLLLFGYPGCGKTMLASAIAGQCGLNFISVKGPEILNKYIGASEQAVRELFERAQSAKPCILFFDEFDSIAPKRGHDSTGVTDRVVNQMLTQMDGAEGLDGVYVLAATSRPDLIDSALLRPGRLDKSVFCDMPNYFDRLGILSCVCEKMNLLKDVRLEDIASQTEGYSGADLQGLGYNAYLKAVHEKLSDEEGFAAGHSDEFAKGNNYFMIDSTSTRSKITLHKNASLSKQIENLTEMTLTQKSSTRVEGNPVMTQVSVSNSHFMDSLRDSKLSISVSEKKKLNKIYTEFLTGRDGIMPDGGASHEIGGRTTLM</sequence>
<evidence type="ECO:0000256" key="14">
    <source>
        <dbReference type="ARBA" id="ARBA00081751"/>
    </source>
</evidence>
<dbReference type="STRING" id="2163413.A0A4P6XSD5"/>
<dbReference type="GO" id="GO:0005524">
    <property type="term" value="F:ATP binding"/>
    <property type="evidence" value="ECO:0007669"/>
    <property type="project" value="UniProtKB-KW"/>
</dbReference>
<dbReference type="Pfam" id="PF00004">
    <property type="entry name" value="AAA"/>
    <property type="match status" value="2"/>
</dbReference>
<dbReference type="InterPro" id="IPR003593">
    <property type="entry name" value="AAA+_ATPase"/>
</dbReference>
<keyword evidence="5" id="KW-0547">Nucleotide-binding</keyword>
<keyword evidence="9" id="KW-0472">Membrane</keyword>
<dbReference type="Proteomes" id="UP000292447">
    <property type="component" value="Chromosome IV"/>
</dbReference>
<evidence type="ECO:0000256" key="8">
    <source>
        <dbReference type="ARBA" id="ARBA00022927"/>
    </source>
</evidence>
<comment type="catalytic activity">
    <reaction evidence="12">
        <text>ATP + H2O = ADP + phosphate + H(+)</text>
        <dbReference type="Rhea" id="RHEA:13065"/>
        <dbReference type="ChEBI" id="CHEBI:15377"/>
        <dbReference type="ChEBI" id="CHEBI:15378"/>
        <dbReference type="ChEBI" id="CHEBI:30616"/>
        <dbReference type="ChEBI" id="CHEBI:43474"/>
        <dbReference type="ChEBI" id="CHEBI:456216"/>
    </reaction>
    <physiologicalReaction direction="left-to-right" evidence="12">
        <dbReference type="Rhea" id="RHEA:13066"/>
    </physiologicalReaction>
</comment>
<keyword evidence="3" id="KW-0813">Transport</keyword>
<dbReference type="Pfam" id="PF17862">
    <property type="entry name" value="AAA_lid_3"/>
    <property type="match status" value="1"/>
</dbReference>
<dbReference type="InterPro" id="IPR009010">
    <property type="entry name" value="Asp_de-COase-like_dom_sf"/>
</dbReference>
<dbReference type="EMBL" id="CP034459">
    <property type="protein sequence ID" value="QBM89695.1"/>
    <property type="molecule type" value="Genomic_DNA"/>
</dbReference>
<dbReference type="InterPro" id="IPR050168">
    <property type="entry name" value="AAA_ATPase_domain"/>
</dbReference>
<evidence type="ECO:0000259" key="15">
    <source>
        <dbReference type="SMART" id="SM00382"/>
    </source>
</evidence>
<evidence type="ECO:0000256" key="10">
    <source>
        <dbReference type="ARBA" id="ARBA00032509"/>
    </source>
</evidence>
<evidence type="ECO:0000256" key="12">
    <source>
        <dbReference type="ARBA" id="ARBA00048778"/>
    </source>
</evidence>
<evidence type="ECO:0000256" key="11">
    <source>
        <dbReference type="ARBA" id="ARBA00034532"/>
    </source>
</evidence>
<dbReference type="GO" id="GO:0005778">
    <property type="term" value="C:peroxisomal membrane"/>
    <property type="evidence" value="ECO:0007669"/>
    <property type="project" value="TreeGrafter"/>
</dbReference>
<dbReference type="InterPro" id="IPR003959">
    <property type="entry name" value="ATPase_AAA_core"/>
</dbReference>
<dbReference type="GO" id="GO:0016558">
    <property type="term" value="P:protein import into peroxisome matrix"/>
    <property type="evidence" value="ECO:0007669"/>
    <property type="project" value="TreeGrafter"/>
</dbReference>
<keyword evidence="8" id="KW-0653">Protein transport</keyword>
<dbReference type="InterPro" id="IPR015342">
    <property type="entry name" value="PEX1-N_C-lobe"/>
</dbReference>
<dbReference type="SUPFAM" id="SSF52540">
    <property type="entry name" value="P-loop containing nucleoside triphosphate hydrolases"/>
    <property type="match status" value="2"/>
</dbReference>
<organism evidence="16 17">
    <name type="scientific">Metschnikowia aff. pulcherrima</name>
    <dbReference type="NCBI Taxonomy" id="2163413"/>
    <lineage>
        <taxon>Eukaryota</taxon>
        <taxon>Fungi</taxon>
        <taxon>Dikarya</taxon>
        <taxon>Ascomycota</taxon>
        <taxon>Saccharomycotina</taxon>
        <taxon>Pichiomycetes</taxon>
        <taxon>Metschnikowiaceae</taxon>
        <taxon>Metschnikowia</taxon>
    </lineage>
</organism>
<evidence type="ECO:0000256" key="9">
    <source>
        <dbReference type="ARBA" id="ARBA00023136"/>
    </source>
</evidence>
<gene>
    <name evidence="16" type="primary">MPUL0D07760</name>
    <name evidence="16" type="ORF">METSCH_D07760</name>
</gene>
<dbReference type="InterPro" id="IPR041569">
    <property type="entry name" value="AAA_lid_3"/>
</dbReference>
<dbReference type="InterPro" id="IPR029067">
    <property type="entry name" value="CDC48_domain_2-like_sf"/>
</dbReference>
<dbReference type="InterPro" id="IPR027417">
    <property type="entry name" value="P-loop_NTPase"/>
</dbReference>
<dbReference type="GO" id="GO:0016887">
    <property type="term" value="F:ATP hydrolysis activity"/>
    <property type="evidence" value="ECO:0007669"/>
    <property type="project" value="InterPro"/>
</dbReference>
<feature type="domain" description="AAA+ ATPase" evidence="15">
    <location>
        <begin position="741"/>
        <end position="876"/>
    </location>
</feature>
<proteinExistence type="inferred from homology"/>
<evidence type="ECO:0000256" key="1">
    <source>
        <dbReference type="ARBA" id="ARBA00004370"/>
    </source>
</evidence>
<protein>
    <recommendedName>
        <fullName evidence="11">Peroxisomal ATPase PEX1</fullName>
    </recommendedName>
    <alternativeName>
        <fullName evidence="10">Peroxin-1</fullName>
    </alternativeName>
    <alternativeName>
        <fullName evidence="14">Peroxisome biosynthesis protein PAS1</fullName>
    </alternativeName>
</protein>
<dbReference type="AlphaFoldDB" id="A0A4P6XSD5"/>
<evidence type="ECO:0000256" key="6">
    <source>
        <dbReference type="ARBA" id="ARBA00022801"/>
    </source>
</evidence>
<evidence type="ECO:0000256" key="13">
    <source>
        <dbReference type="ARBA" id="ARBA00059626"/>
    </source>
</evidence>
<comment type="subcellular location">
    <subcellularLocation>
        <location evidence="1">Membrane</location>
    </subcellularLocation>
</comment>
<evidence type="ECO:0000313" key="16">
    <source>
        <dbReference type="EMBL" id="QBM89695.1"/>
    </source>
</evidence>
<dbReference type="FunFam" id="3.40.50.300:FF:000149">
    <property type="entry name" value="Nuclear valosin-containing protein-like"/>
    <property type="match status" value="1"/>
</dbReference>
<keyword evidence="6" id="KW-0378">Hydrolase</keyword>
<feature type="domain" description="AAA+ ATPase" evidence="15">
    <location>
        <begin position="466"/>
        <end position="609"/>
    </location>
</feature>
<accession>A0A4P6XSD5</accession>
<dbReference type="PANTHER" id="PTHR23077:SF12">
    <property type="entry name" value="PEROXISOMAL ATPASE PEX1"/>
    <property type="match status" value="1"/>
</dbReference>
<evidence type="ECO:0000256" key="2">
    <source>
        <dbReference type="ARBA" id="ARBA00006914"/>
    </source>
</evidence>
<keyword evidence="7" id="KW-0067">ATP-binding</keyword>
<comment type="function">
    <text evidence="13">Component of the PEX1-PEX6 AAA ATPase complex involved in peroxisome biosynthesis. The complex acts as a protein dislocase complex that mediates the ATP-dependent extraction of the PEX5 receptor from peroxisomal membranes, an essential step for PEX5 recycling. Specifically recognizes PEX5 monoubiquitinated at 'Cys-6', and pulls it out of the peroxisome lumen through the PEX2-PEX10-PEX12 retrotranslocation channel. Extraction by the PEX1-PEX6 AAA ATPase complex is accompanied by unfolding of the TPR repeats and release of bound cargo from PEX5.</text>
</comment>
<evidence type="ECO:0000313" key="17">
    <source>
        <dbReference type="Proteomes" id="UP000292447"/>
    </source>
</evidence>
<dbReference type="CDD" id="cd19526">
    <property type="entry name" value="RecA-like_PEX1_r2"/>
    <property type="match status" value="1"/>
</dbReference>
<evidence type="ECO:0000256" key="7">
    <source>
        <dbReference type="ARBA" id="ARBA00022840"/>
    </source>
</evidence>
<dbReference type="SMART" id="SM00382">
    <property type="entry name" value="AAA"/>
    <property type="match status" value="2"/>
</dbReference>
<dbReference type="Gene3D" id="3.10.330.10">
    <property type="match status" value="1"/>
</dbReference>
<keyword evidence="4" id="KW-0962">Peroxisome biogenesis</keyword>
<dbReference type="GO" id="GO:0005829">
    <property type="term" value="C:cytosol"/>
    <property type="evidence" value="ECO:0007669"/>
    <property type="project" value="TreeGrafter"/>
</dbReference>
<evidence type="ECO:0000256" key="3">
    <source>
        <dbReference type="ARBA" id="ARBA00022448"/>
    </source>
</evidence>